<dbReference type="AlphaFoldDB" id="A0A7X5UCZ7"/>
<evidence type="ECO:0000313" key="2">
    <source>
        <dbReference type="EMBL" id="NII07958.1"/>
    </source>
</evidence>
<organism evidence="2 3">
    <name type="scientific">Luteibacter anthropi</name>
    <dbReference type="NCBI Taxonomy" id="564369"/>
    <lineage>
        <taxon>Bacteria</taxon>
        <taxon>Pseudomonadati</taxon>
        <taxon>Pseudomonadota</taxon>
        <taxon>Gammaproteobacteria</taxon>
        <taxon>Lysobacterales</taxon>
        <taxon>Rhodanobacteraceae</taxon>
        <taxon>Luteibacter</taxon>
    </lineage>
</organism>
<keyword evidence="3" id="KW-1185">Reference proteome</keyword>
<sequence>MSKLEKELQAGAAEINLDALTELVESQLGNVVGGGYSQWSASHNKDPATTQPTQQ</sequence>
<proteinExistence type="predicted"/>
<dbReference type="RefSeq" id="WP_166950265.1">
    <property type="nucleotide sequence ID" value="NZ_JAARLZ010000009.1"/>
</dbReference>
<protein>
    <submittedName>
        <fullName evidence="2">Uncharacterized protein</fullName>
    </submittedName>
</protein>
<gene>
    <name evidence="2" type="ORF">HBF25_16360</name>
</gene>
<feature type="compositionally biased region" description="Polar residues" evidence="1">
    <location>
        <begin position="37"/>
        <end position="55"/>
    </location>
</feature>
<evidence type="ECO:0000256" key="1">
    <source>
        <dbReference type="SAM" id="MobiDB-lite"/>
    </source>
</evidence>
<reference evidence="2 3" key="1">
    <citation type="submission" date="2020-03" db="EMBL/GenBank/DDBJ databases">
        <authorList>
            <person name="Lai Q."/>
        </authorList>
    </citation>
    <scope>NUCLEOTIDE SEQUENCE [LARGE SCALE GENOMIC DNA]</scope>
    <source>
        <strain evidence="2 3">CCUG 25036</strain>
    </source>
</reference>
<evidence type="ECO:0000313" key="3">
    <source>
        <dbReference type="Proteomes" id="UP000490980"/>
    </source>
</evidence>
<name>A0A7X5UCZ7_9GAMM</name>
<feature type="region of interest" description="Disordered" evidence="1">
    <location>
        <begin position="34"/>
        <end position="55"/>
    </location>
</feature>
<comment type="caution">
    <text evidence="2">The sequence shown here is derived from an EMBL/GenBank/DDBJ whole genome shotgun (WGS) entry which is preliminary data.</text>
</comment>
<dbReference type="Proteomes" id="UP000490980">
    <property type="component" value="Unassembled WGS sequence"/>
</dbReference>
<dbReference type="EMBL" id="JAARLZ010000009">
    <property type="protein sequence ID" value="NII07958.1"/>
    <property type="molecule type" value="Genomic_DNA"/>
</dbReference>
<accession>A0A7X5UCZ7</accession>